<keyword evidence="2" id="KW-1185">Reference proteome</keyword>
<sequence>MQIDSGHVRAMIAALRERGHKGVWLSLLGEVLGLAGGRAEFLRHEERTWSSATFSGARHTILLAFSGLEAIAAGETFIAALPDHEFTLPRHLVADAGVIAVEHVAGPRPCMTVEAELLLLDDA</sequence>
<accession>A0ABT5WW53</accession>
<reference evidence="1 2" key="1">
    <citation type="submission" date="2023-03" db="EMBL/GenBank/DDBJ databases">
        <title>NovoSphingobium album sp. nov. isolated from polycyclic aromatic hydrocarbons- and heavy-metal polluted soil.</title>
        <authorList>
            <person name="Liu Z."/>
            <person name="Wang K."/>
        </authorList>
    </citation>
    <scope>NUCLEOTIDE SEQUENCE [LARGE SCALE GENOMIC DNA]</scope>
    <source>
        <strain evidence="1 2">H3SJ31-1</strain>
    </source>
</reference>
<evidence type="ECO:0008006" key="3">
    <source>
        <dbReference type="Google" id="ProtNLM"/>
    </source>
</evidence>
<dbReference type="RefSeq" id="WP_275230231.1">
    <property type="nucleotide sequence ID" value="NZ_JARESE010000073.1"/>
</dbReference>
<organism evidence="1 2">
    <name type="scientific">Novosphingobium album</name>
    <name type="common">ex Liu et al. 2023</name>
    <dbReference type="NCBI Taxonomy" id="3031130"/>
    <lineage>
        <taxon>Bacteria</taxon>
        <taxon>Pseudomonadati</taxon>
        <taxon>Pseudomonadota</taxon>
        <taxon>Alphaproteobacteria</taxon>
        <taxon>Sphingomonadales</taxon>
        <taxon>Sphingomonadaceae</taxon>
        <taxon>Novosphingobium</taxon>
    </lineage>
</organism>
<dbReference type="EMBL" id="JARESE010000073">
    <property type="protein sequence ID" value="MDE8654117.1"/>
    <property type="molecule type" value="Genomic_DNA"/>
</dbReference>
<evidence type="ECO:0000313" key="2">
    <source>
        <dbReference type="Proteomes" id="UP001216253"/>
    </source>
</evidence>
<comment type="caution">
    <text evidence="1">The sequence shown here is derived from an EMBL/GenBank/DDBJ whole genome shotgun (WGS) entry which is preliminary data.</text>
</comment>
<dbReference type="Proteomes" id="UP001216253">
    <property type="component" value="Unassembled WGS sequence"/>
</dbReference>
<name>A0ABT5WW53_9SPHN</name>
<protein>
    <recommendedName>
        <fullName evidence="3">DUF296 domain-containing protein</fullName>
    </recommendedName>
</protein>
<evidence type="ECO:0000313" key="1">
    <source>
        <dbReference type="EMBL" id="MDE8654117.1"/>
    </source>
</evidence>
<proteinExistence type="predicted"/>
<gene>
    <name evidence="1" type="ORF">PYV00_20695</name>
</gene>